<keyword evidence="7" id="KW-1185">Reference proteome</keyword>
<keyword evidence="4" id="KW-0560">Oxidoreductase</keyword>
<dbReference type="GO" id="GO:0009809">
    <property type="term" value="P:lignin biosynthetic process"/>
    <property type="evidence" value="ECO:0007669"/>
    <property type="project" value="UniProtKB-ARBA"/>
</dbReference>
<dbReference type="FunFam" id="3.40.50.720:FF:000022">
    <property type="entry name" value="Cinnamyl alcohol dehydrogenase"/>
    <property type="match status" value="2"/>
</dbReference>
<proteinExistence type="predicted"/>
<dbReference type="Gene3D" id="3.40.50.720">
    <property type="entry name" value="NAD(P)-binding Rossmann-like Domain"/>
    <property type="match status" value="2"/>
</dbReference>
<dbReference type="EMBL" id="JACXVP010000003">
    <property type="protein sequence ID" value="KAG5616049.1"/>
    <property type="molecule type" value="Genomic_DNA"/>
</dbReference>
<dbReference type="FunFam" id="3.90.180.10:FF:000004">
    <property type="entry name" value="probable cinnamyl alcohol dehydrogenase"/>
    <property type="match status" value="1"/>
</dbReference>
<evidence type="ECO:0000256" key="2">
    <source>
        <dbReference type="ARBA" id="ARBA00022723"/>
    </source>
</evidence>
<dbReference type="Proteomes" id="UP000824120">
    <property type="component" value="Chromosome 3"/>
</dbReference>
<organism evidence="6 7">
    <name type="scientific">Solanum commersonii</name>
    <name type="common">Commerson's wild potato</name>
    <name type="synonym">Commerson's nightshade</name>
    <dbReference type="NCBI Taxonomy" id="4109"/>
    <lineage>
        <taxon>Eukaryota</taxon>
        <taxon>Viridiplantae</taxon>
        <taxon>Streptophyta</taxon>
        <taxon>Embryophyta</taxon>
        <taxon>Tracheophyta</taxon>
        <taxon>Spermatophyta</taxon>
        <taxon>Magnoliopsida</taxon>
        <taxon>eudicotyledons</taxon>
        <taxon>Gunneridae</taxon>
        <taxon>Pentapetalae</taxon>
        <taxon>asterids</taxon>
        <taxon>lamiids</taxon>
        <taxon>Solanales</taxon>
        <taxon>Solanaceae</taxon>
        <taxon>Solanoideae</taxon>
        <taxon>Solaneae</taxon>
        <taxon>Solanum</taxon>
    </lineage>
</organism>
<dbReference type="SUPFAM" id="SSF51735">
    <property type="entry name" value="NAD(P)-binding Rossmann-fold domains"/>
    <property type="match status" value="2"/>
</dbReference>
<dbReference type="GO" id="GO:0046872">
    <property type="term" value="F:metal ion binding"/>
    <property type="evidence" value="ECO:0007669"/>
    <property type="project" value="UniProtKB-KW"/>
</dbReference>
<reference evidence="6 7" key="1">
    <citation type="submission" date="2020-09" db="EMBL/GenBank/DDBJ databases">
        <title>De no assembly of potato wild relative species, Solanum commersonii.</title>
        <authorList>
            <person name="Cho K."/>
        </authorList>
    </citation>
    <scope>NUCLEOTIDE SEQUENCE [LARGE SCALE GENOMIC DNA]</scope>
    <source>
        <strain evidence="6">LZ3.2</strain>
        <tissue evidence="6">Leaf</tissue>
    </source>
</reference>
<gene>
    <name evidence="6" type="ORF">H5410_015873</name>
</gene>
<dbReference type="InterPro" id="IPR047109">
    <property type="entry name" value="CAD-like"/>
</dbReference>
<dbReference type="SUPFAM" id="SSF50129">
    <property type="entry name" value="GroES-like"/>
    <property type="match status" value="2"/>
</dbReference>
<evidence type="ECO:0000256" key="4">
    <source>
        <dbReference type="ARBA" id="ARBA00023002"/>
    </source>
</evidence>
<dbReference type="Gene3D" id="3.90.180.10">
    <property type="entry name" value="Medium-chain alcohol dehydrogenases, catalytic domain"/>
    <property type="match status" value="2"/>
</dbReference>
<dbReference type="CDD" id="cd05283">
    <property type="entry name" value="CAD1"/>
    <property type="match status" value="2"/>
</dbReference>
<evidence type="ECO:0000256" key="1">
    <source>
        <dbReference type="ARBA" id="ARBA00001947"/>
    </source>
</evidence>
<dbReference type="InterPro" id="IPR013149">
    <property type="entry name" value="ADH-like_C"/>
</dbReference>
<comment type="cofactor">
    <cofactor evidence="1">
        <name>Zn(2+)</name>
        <dbReference type="ChEBI" id="CHEBI:29105"/>
    </cofactor>
</comment>
<dbReference type="AlphaFoldDB" id="A0A9J5ZUW8"/>
<keyword evidence="3" id="KW-0862">Zinc</keyword>
<dbReference type="GO" id="GO:0016616">
    <property type="term" value="F:oxidoreductase activity, acting on the CH-OH group of donors, NAD or NADP as acceptor"/>
    <property type="evidence" value="ECO:0007669"/>
    <property type="project" value="InterPro"/>
</dbReference>
<dbReference type="Pfam" id="PF08240">
    <property type="entry name" value="ADH_N"/>
    <property type="match status" value="2"/>
</dbReference>
<sequence>MAKRAENEQAQKAFGWAARDPSGILSPFHFSRRENGDDDVTVKILYCGVCHSDLHILKNEWGFTKYPILPGINNLFVCRHEIVGLVTAVGSSVHKFKVGDRVGVGVIVGSCQTCDICEQSLENYCPKVIFTYNSTDHDGTNTYGGYSDMIVVHQRFVLQFPDNLPSDAGAPLLCAGITVYSPMKYYGMTEPGKHLGVAGLGGLGHIAVKIGKAFGLKVTVISTSPKKEDEAITKLGADTFVLSSDPAKLKLSMKAAVNTMDYIIDTIAAVHPLAPLLNLQKMDGKLITVGLPEKPLELPIFPLVLGRKLVGGSDIGGMKETQEMLDFCAKHNITADIELISVDNINTAMERLAKSDVKYRFSNLSSVKFQHLLMERFRETAKRRENEQAQKAFGWAARDPSGILSPFHFSRRHEIVGFLTAVGSSVHKFKVGDRVGVGVIVGSCQTCDICEQSLENYCPNVIFTYNSTDQDGTNTYGGYSDMIVVHQHFVLQFPENLPSDAGAPLLCAGITVYRPMKYYGMTEPGKHLGVAGLGGLGHITVKIGKAFGLKVTVISTSPKKEDEAIKKLGADTFVLSSDPAKLKAAANTMDYIIDTIDVVHPLAPFLSLLKLDGKLVTVGLPVKPVELPISPLVLVCWRKLHRRHERDVGNVGLLCFNISADIELISVDNINIVMERLAKSDVKYRFVIDIANSLSPS</sequence>
<dbReference type="InterPro" id="IPR036291">
    <property type="entry name" value="NAD(P)-bd_dom_sf"/>
</dbReference>
<evidence type="ECO:0000313" key="6">
    <source>
        <dbReference type="EMBL" id="KAG5616049.1"/>
    </source>
</evidence>
<evidence type="ECO:0000313" key="7">
    <source>
        <dbReference type="Proteomes" id="UP000824120"/>
    </source>
</evidence>
<dbReference type="InterPro" id="IPR020843">
    <property type="entry name" value="ER"/>
</dbReference>
<dbReference type="InterPro" id="IPR011032">
    <property type="entry name" value="GroES-like_sf"/>
</dbReference>
<dbReference type="OrthoDB" id="1879366at2759"/>
<comment type="caution">
    <text evidence="6">The sequence shown here is derived from an EMBL/GenBank/DDBJ whole genome shotgun (WGS) entry which is preliminary data.</text>
</comment>
<evidence type="ECO:0000256" key="3">
    <source>
        <dbReference type="ARBA" id="ARBA00022833"/>
    </source>
</evidence>
<dbReference type="Pfam" id="PF00107">
    <property type="entry name" value="ADH_zinc_N"/>
    <property type="match status" value="2"/>
</dbReference>
<accession>A0A9J5ZUW8</accession>
<dbReference type="InterPro" id="IPR013154">
    <property type="entry name" value="ADH-like_N"/>
</dbReference>
<keyword evidence="2" id="KW-0479">Metal-binding</keyword>
<dbReference type="PANTHER" id="PTHR42683">
    <property type="entry name" value="ALDEHYDE REDUCTASE"/>
    <property type="match status" value="1"/>
</dbReference>
<feature type="domain" description="Enoyl reductase (ER)" evidence="5">
    <location>
        <begin position="23"/>
        <end position="357"/>
    </location>
</feature>
<name>A0A9J5ZUW8_SOLCO</name>
<protein>
    <recommendedName>
        <fullName evidence="5">Enoyl reductase (ER) domain-containing protein</fullName>
    </recommendedName>
</protein>
<dbReference type="SMART" id="SM00829">
    <property type="entry name" value="PKS_ER"/>
    <property type="match status" value="1"/>
</dbReference>
<evidence type="ECO:0000259" key="5">
    <source>
        <dbReference type="SMART" id="SM00829"/>
    </source>
</evidence>